<evidence type="ECO:0000313" key="1">
    <source>
        <dbReference type="EMBL" id="KIM32213.1"/>
    </source>
</evidence>
<dbReference type="Proteomes" id="UP000054097">
    <property type="component" value="Unassembled WGS sequence"/>
</dbReference>
<protein>
    <submittedName>
        <fullName evidence="1">Uncharacterized protein</fullName>
    </submittedName>
</protein>
<feature type="non-terminal residue" evidence="1">
    <location>
        <position position="60"/>
    </location>
</feature>
<accession>A0A0C2X1T2</accession>
<name>A0A0C2X1T2_SERVB</name>
<organism evidence="1 2">
    <name type="scientific">Serendipita vermifera MAFF 305830</name>
    <dbReference type="NCBI Taxonomy" id="933852"/>
    <lineage>
        <taxon>Eukaryota</taxon>
        <taxon>Fungi</taxon>
        <taxon>Dikarya</taxon>
        <taxon>Basidiomycota</taxon>
        <taxon>Agaricomycotina</taxon>
        <taxon>Agaricomycetes</taxon>
        <taxon>Sebacinales</taxon>
        <taxon>Serendipitaceae</taxon>
        <taxon>Serendipita</taxon>
    </lineage>
</organism>
<reference evidence="1 2" key="1">
    <citation type="submission" date="2014-04" db="EMBL/GenBank/DDBJ databases">
        <authorList>
            <consortium name="DOE Joint Genome Institute"/>
            <person name="Kuo A."/>
            <person name="Zuccaro A."/>
            <person name="Kohler A."/>
            <person name="Nagy L.G."/>
            <person name="Floudas D."/>
            <person name="Copeland A."/>
            <person name="Barry K.W."/>
            <person name="Cichocki N."/>
            <person name="Veneault-Fourrey C."/>
            <person name="LaButti K."/>
            <person name="Lindquist E.A."/>
            <person name="Lipzen A."/>
            <person name="Lundell T."/>
            <person name="Morin E."/>
            <person name="Murat C."/>
            <person name="Sun H."/>
            <person name="Tunlid A."/>
            <person name="Henrissat B."/>
            <person name="Grigoriev I.V."/>
            <person name="Hibbett D.S."/>
            <person name="Martin F."/>
            <person name="Nordberg H.P."/>
            <person name="Cantor M.N."/>
            <person name="Hua S.X."/>
        </authorList>
    </citation>
    <scope>NUCLEOTIDE SEQUENCE [LARGE SCALE GENOMIC DNA]</scope>
    <source>
        <strain evidence="1 2">MAFF 305830</strain>
    </source>
</reference>
<sequence>MGKGRRCNGVRLTIGIQVVPPPPQTLGLMNLYGQKDDQDRYCGSSVEGCTGDIIELCPRT</sequence>
<dbReference type="AlphaFoldDB" id="A0A0C2X1T2"/>
<evidence type="ECO:0000313" key="2">
    <source>
        <dbReference type="Proteomes" id="UP000054097"/>
    </source>
</evidence>
<gene>
    <name evidence="1" type="ORF">M408DRAFT_326849</name>
</gene>
<dbReference type="EMBL" id="KN824280">
    <property type="protein sequence ID" value="KIM32213.1"/>
    <property type="molecule type" value="Genomic_DNA"/>
</dbReference>
<dbReference type="HOGENOM" id="CLU_2948362_0_0_1"/>
<keyword evidence="2" id="KW-1185">Reference proteome</keyword>
<reference evidence="2" key="2">
    <citation type="submission" date="2015-01" db="EMBL/GenBank/DDBJ databases">
        <title>Evolutionary Origins and Diversification of the Mycorrhizal Mutualists.</title>
        <authorList>
            <consortium name="DOE Joint Genome Institute"/>
            <consortium name="Mycorrhizal Genomics Consortium"/>
            <person name="Kohler A."/>
            <person name="Kuo A."/>
            <person name="Nagy L.G."/>
            <person name="Floudas D."/>
            <person name="Copeland A."/>
            <person name="Barry K.W."/>
            <person name="Cichocki N."/>
            <person name="Veneault-Fourrey C."/>
            <person name="LaButti K."/>
            <person name="Lindquist E.A."/>
            <person name="Lipzen A."/>
            <person name="Lundell T."/>
            <person name="Morin E."/>
            <person name="Murat C."/>
            <person name="Riley R."/>
            <person name="Ohm R."/>
            <person name="Sun H."/>
            <person name="Tunlid A."/>
            <person name="Henrissat B."/>
            <person name="Grigoriev I.V."/>
            <person name="Hibbett D.S."/>
            <person name="Martin F."/>
        </authorList>
    </citation>
    <scope>NUCLEOTIDE SEQUENCE [LARGE SCALE GENOMIC DNA]</scope>
    <source>
        <strain evidence="2">MAFF 305830</strain>
    </source>
</reference>
<proteinExistence type="predicted"/>